<name>A0A6A5V3R4_9PLEO</name>
<feature type="compositionally biased region" description="Low complexity" evidence="1">
    <location>
        <begin position="88"/>
        <end position="101"/>
    </location>
</feature>
<reference evidence="2" key="1">
    <citation type="journal article" date="2020" name="Stud. Mycol.">
        <title>101 Dothideomycetes genomes: a test case for predicting lifestyles and emergence of pathogens.</title>
        <authorList>
            <person name="Haridas S."/>
            <person name="Albert R."/>
            <person name="Binder M."/>
            <person name="Bloem J."/>
            <person name="Labutti K."/>
            <person name="Salamov A."/>
            <person name="Andreopoulos B."/>
            <person name="Baker S."/>
            <person name="Barry K."/>
            <person name="Bills G."/>
            <person name="Bluhm B."/>
            <person name="Cannon C."/>
            <person name="Castanera R."/>
            <person name="Culley D."/>
            <person name="Daum C."/>
            <person name="Ezra D."/>
            <person name="Gonzalez J."/>
            <person name="Henrissat B."/>
            <person name="Kuo A."/>
            <person name="Liang C."/>
            <person name="Lipzen A."/>
            <person name="Lutzoni F."/>
            <person name="Magnuson J."/>
            <person name="Mondo S."/>
            <person name="Nolan M."/>
            <person name="Ohm R."/>
            <person name="Pangilinan J."/>
            <person name="Park H.-J."/>
            <person name="Ramirez L."/>
            <person name="Alfaro M."/>
            <person name="Sun H."/>
            <person name="Tritt A."/>
            <person name="Yoshinaga Y."/>
            <person name="Zwiers L.-H."/>
            <person name="Turgeon B."/>
            <person name="Goodwin S."/>
            <person name="Spatafora J."/>
            <person name="Crous P."/>
            <person name="Grigoriev I."/>
        </authorList>
    </citation>
    <scope>NUCLEOTIDE SEQUENCE</scope>
    <source>
        <strain evidence="2">CBS 107.79</strain>
    </source>
</reference>
<dbReference type="Proteomes" id="UP000800036">
    <property type="component" value="Unassembled WGS sequence"/>
</dbReference>
<evidence type="ECO:0000256" key="1">
    <source>
        <dbReference type="SAM" id="MobiDB-lite"/>
    </source>
</evidence>
<organism evidence="2 3">
    <name type="scientific">Bimuria novae-zelandiae CBS 107.79</name>
    <dbReference type="NCBI Taxonomy" id="1447943"/>
    <lineage>
        <taxon>Eukaryota</taxon>
        <taxon>Fungi</taxon>
        <taxon>Dikarya</taxon>
        <taxon>Ascomycota</taxon>
        <taxon>Pezizomycotina</taxon>
        <taxon>Dothideomycetes</taxon>
        <taxon>Pleosporomycetidae</taxon>
        <taxon>Pleosporales</taxon>
        <taxon>Massarineae</taxon>
        <taxon>Didymosphaeriaceae</taxon>
        <taxon>Bimuria</taxon>
    </lineage>
</organism>
<dbReference type="EMBL" id="ML976707">
    <property type="protein sequence ID" value="KAF1969666.1"/>
    <property type="molecule type" value="Genomic_DNA"/>
</dbReference>
<accession>A0A6A5V3R4</accession>
<dbReference type="AlphaFoldDB" id="A0A6A5V3R4"/>
<feature type="region of interest" description="Disordered" evidence="1">
    <location>
        <begin position="27"/>
        <end position="106"/>
    </location>
</feature>
<feature type="non-terminal residue" evidence="2">
    <location>
        <position position="168"/>
    </location>
</feature>
<protein>
    <submittedName>
        <fullName evidence="2">Uncharacterized protein</fullName>
    </submittedName>
</protein>
<proteinExistence type="predicted"/>
<evidence type="ECO:0000313" key="2">
    <source>
        <dbReference type="EMBL" id="KAF1969666.1"/>
    </source>
</evidence>
<feature type="compositionally biased region" description="Basic and acidic residues" evidence="1">
    <location>
        <begin position="42"/>
        <end position="52"/>
    </location>
</feature>
<gene>
    <name evidence="2" type="ORF">BU23DRAFT_557496</name>
</gene>
<evidence type="ECO:0000313" key="3">
    <source>
        <dbReference type="Proteomes" id="UP000800036"/>
    </source>
</evidence>
<sequence length="168" mass="18916">MEWQYTHFNLGSVEDLPTLERFPLDLNEDAELSNEPSLPQRSDWDRSIEMPHDQPSSDDINASGFSSDPLQPQSSDWTSSDDLPGGASSDYSALTDSSSDSDQVHHPDCGCCREEHYCLCVYDWRVGAAQAAWKIFSKGETPKPPRHLETFRMRKAVQGDQYGNGESW</sequence>
<feature type="compositionally biased region" description="Polar residues" evidence="1">
    <location>
        <begin position="57"/>
        <end position="81"/>
    </location>
</feature>
<keyword evidence="3" id="KW-1185">Reference proteome</keyword>